<accession>A0A969PKU8</accession>
<organism evidence="1 2">
    <name type="scientific">Alkalicoccus luteus</name>
    <dbReference type="NCBI Taxonomy" id="1237094"/>
    <lineage>
        <taxon>Bacteria</taxon>
        <taxon>Bacillati</taxon>
        <taxon>Bacillota</taxon>
        <taxon>Bacilli</taxon>
        <taxon>Bacillales</taxon>
        <taxon>Bacillaceae</taxon>
        <taxon>Alkalicoccus</taxon>
    </lineage>
</organism>
<gene>
    <name evidence="1" type="ORF">HCN83_00420</name>
</gene>
<dbReference type="AlphaFoldDB" id="A0A969PKU8"/>
<dbReference type="Proteomes" id="UP000752012">
    <property type="component" value="Unassembled WGS sequence"/>
</dbReference>
<dbReference type="EMBL" id="JAATHJ010000001">
    <property type="protein sequence ID" value="NJP36050.1"/>
    <property type="molecule type" value="Genomic_DNA"/>
</dbReference>
<dbReference type="RefSeq" id="WP_168004338.1">
    <property type="nucleotide sequence ID" value="NZ_JAATHJ010000001.1"/>
</dbReference>
<sequence length="66" mass="7879">MNERIEHYEEQLTSFFMYQTLYLENTASLREHVEHLQQELDASEKQHLEAAYQLVLQHIAGSRQTT</sequence>
<keyword evidence="2" id="KW-1185">Reference proteome</keyword>
<evidence type="ECO:0000313" key="1">
    <source>
        <dbReference type="EMBL" id="NJP36050.1"/>
    </source>
</evidence>
<protein>
    <submittedName>
        <fullName evidence="1">Uncharacterized protein</fullName>
    </submittedName>
</protein>
<proteinExistence type="predicted"/>
<reference evidence="1 2" key="1">
    <citation type="submission" date="2020-03" db="EMBL/GenBank/DDBJ databases">
        <title>Assessment of the enzymatic potential of alkaline-tolerant lipase obtained from Bacillus luteus H11 (technogenic soil) for the bioremediation of saline soils contaminated with petroleum substances.</title>
        <authorList>
            <person name="Kalwasinska A."/>
        </authorList>
    </citation>
    <scope>NUCLEOTIDE SEQUENCE [LARGE SCALE GENOMIC DNA]</scope>
    <source>
        <strain evidence="1 2">H11</strain>
    </source>
</reference>
<evidence type="ECO:0000313" key="2">
    <source>
        <dbReference type="Proteomes" id="UP000752012"/>
    </source>
</evidence>
<comment type="caution">
    <text evidence="1">The sequence shown here is derived from an EMBL/GenBank/DDBJ whole genome shotgun (WGS) entry which is preliminary data.</text>
</comment>
<name>A0A969PKU8_9BACI</name>